<evidence type="ECO:0000313" key="5">
    <source>
        <dbReference type="Proteomes" id="UP000620124"/>
    </source>
</evidence>
<reference evidence="4" key="1">
    <citation type="submission" date="2020-05" db="EMBL/GenBank/DDBJ databases">
        <title>Mycena genomes resolve the evolution of fungal bioluminescence.</title>
        <authorList>
            <person name="Tsai I.J."/>
        </authorList>
    </citation>
    <scope>NUCLEOTIDE SEQUENCE</scope>
    <source>
        <strain evidence="4">CCC161011</strain>
    </source>
</reference>
<keyword evidence="3" id="KW-0732">Signal</keyword>
<keyword evidence="1" id="KW-0175">Coiled coil</keyword>
<name>A0A8H6U3S6_9AGAR</name>
<keyword evidence="2" id="KW-0812">Transmembrane</keyword>
<protein>
    <submittedName>
        <fullName evidence="4">Uncharacterized protein</fullName>
    </submittedName>
</protein>
<gene>
    <name evidence="4" type="ORF">MVEN_02574200</name>
</gene>
<dbReference type="OrthoDB" id="3065818at2759"/>
<feature type="coiled-coil region" evidence="1">
    <location>
        <begin position="157"/>
        <end position="184"/>
    </location>
</feature>
<keyword evidence="2" id="KW-0472">Membrane</keyword>
<comment type="caution">
    <text evidence="4">The sequence shown here is derived from an EMBL/GenBank/DDBJ whole genome shotgun (WGS) entry which is preliminary data.</text>
</comment>
<feature type="signal peptide" evidence="3">
    <location>
        <begin position="1"/>
        <end position="19"/>
    </location>
</feature>
<dbReference type="EMBL" id="JACAZI010000038">
    <property type="protein sequence ID" value="KAF7328166.1"/>
    <property type="molecule type" value="Genomic_DNA"/>
</dbReference>
<evidence type="ECO:0000313" key="4">
    <source>
        <dbReference type="EMBL" id="KAF7328166.1"/>
    </source>
</evidence>
<keyword evidence="5" id="KW-1185">Reference proteome</keyword>
<keyword evidence="2" id="KW-1133">Transmembrane helix</keyword>
<feature type="chain" id="PRO_5034332010" evidence="3">
    <location>
        <begin position="20"/>
        <end position="219"/>
    </location>
</feature>
<dbReference type="AlphaFoldDB" id="A0A8H6U3S6"/>
<sequence length="219" mass="22498">MQIPLAVWALSVAFALVAAQADEEDDPDFISSAPEEPPFPSNSVTSFFSSIRPSAAGSPAPLSSFAFPPTASFLTGFFPSTPTSFFPPAGSEAAATAFPSSGAAPMSVSGSTDFSRGPIIGAAVGGSIAASLVVLAGVLFCLRLRTRNTPAPPVEGASDVLRRCEALEREVSMLRERLARLEARGSGGAAAAATLYTNEKDGLTLDGKAVKDQPPSYLD</sequence>
<organism evidence="4 5">
    <name type="scientific">Mycena venus</name>
    <dbReference type="NCBI Taxonomy" id="2733690"/>
    <lineage>
        <taxon>Eukaryota</taxon>
        <taxon>Fungi</taxon>
        <taxon>Dikarya</taxon>
        <taxon>Basidiomycota</taxon>
        <taxon>Agaricomycotina</taxon>
        <taxon>Agaricomycetes</taxon>
        <taxon>Agaricomycetidae</taxon>
        <taxon>Agaricales</taxon>
        <taxon>Marasmiineae</taxon>
        <taxon>Mycenaceae</taxon>
        <taxon>Mycena</taxon>
    </lineage>
</organism>
<feature type="transmembrane region" description="Helical" evidence="2">
    <location>
        <begin position="119"/>
        <end position="142"/>
    </location>
</feature>
<proteinExistence type="predicted"/>
<evidence type="ECO:0000256" key="3">
    <source>
        <dbReference type="SAM" id="SignalP"/>
    </source>
</evidence>
<accession>A0A8H6U3S6</accession>
<evidence type="ECO:0000256" key="1">
    <source>
        <dbReference type="SAM" id="Coils"/>
    </source>
</evidence>
<evidence type="ECO:0000256" key="2">
    <source>
        <dbReference type="SAM" id="Phobius"/>
    </source>
</evidence>
<dbReference type="Proteomes" id="UP000620124">
    <property type="component" value="Unassembled WGS sequence"/>
</dbReference>